<feature type="coiled-coil region" evidence="1">
    <location>
        <begin position="267"/>
        <end position="294"/>
    </location>
</feature>
<keyword evidence="1" id="KW-0175">Coiled coil</keyword>
<dbReference type="SUPFAM" id="SSF53098">
    <property type="entry name" value="Ribonuclease H-like"/>
    <property type="match status" value="1"/>
</dbReference>
<dbReference type="InterPro" id="IPR036397">
    <property type="entry name" value="RNaseH_sf"/>
</dbReference>
<accession>A0A1V0SHS8</accession>
<proteinExistence type="predicted"/>
<dbReference type="GO" id="GO:0003676">
    <property type="term" value="F:nucleic acid binding"/>
    <property type="evidence" value="ECO:0007669"/>
    <property type="project" value="InterPro"/>
</dbReference>
<sequence length="336" mass="39584">MTKIIGWDVGIKNLAYCIINKNNETNTFTIEQWKIIDLTDNVDYYCCGLLKKKKGDKEEKQCDKTAKFYTESNDKTKYYCATHKKQHNVNTEEIEASYVKQIDNPDKQLCQHITPKNNKQCIKKANYLFNNQLCCKTHKEMQLKNKIKEVSIKPIKKNKTYADPQTLCEKMYNKLSEINDLETIDEVYIENQPTHINPVMKTVSAMLFSYFVYIFKSNKLSNKIIKFVSPSFKIEINKELIEFTNNKINQHNNTKSKECKCRICKLNTDLITNKEKLNENYKEYKLSYEGIKELGIIYTEKILEINHKGAIDMIKDYDKKDDLCDAFLHGYRKIKN</sequence>
<reference evidence="2" key="1">
    <citation type="journal article" date="2017" name="Science">
        <title>Giant viruses with an expanded complement of translation system components.</title>
        <authorList>
            <person name="Schulz F."/>
            <person name="Yutin N."/>
            <person name="Ivanova N.N."/>
            <person name="Ortega D.R."/>
            <person name="Lee T.K."/>
            <person name="Vierheilig J."/>
            <person name="Daims H."/>
            <person name="Horn M."/>
            <person name="Wagner M."/>
            <person name="Jensen G.J."/>
            <person name="Kyrpides N.C."/>
            <person name="Koonin E.V."/>
            <person name="Woyke T."/>
        </authorList>
    </citation>
    <scope>NUCLEOTIDE SEQUENCE</scope>
    <source>
        <strain evidence="2">KNV1</strain>
    </source>
</reference>
<protein>
    <submittedName>
        <fullName evidence="2">Holliday junction resolvase</fullName>
    </submittedName>
</protein>
<dbReference type="Gene3D" id="3.30.420.10">
    <property type="entry name" value="Ribonuclease H-like superfamily/Ribonuclease H"/>
    <property type="match status" value="1"/>
</dbReference>
<evidence type="ECO:0000313" key="2">
    <source>
        <dbReference type="EMBL" id="ARF11221.1"/>
    </source>
</evidence>
<evidence type="ECO:0000256" key="1">
    <source>
        <dbReference type="SAM" id="Coils"/>
    </source>
</evidence>
<dbReference type="InterPro" id="IPR012337">
    <property type="entry name" value="RNaseH-like_sf"/>
</dbReference>
<dbReference type="EMBL" id="KY684108">
    <property type="protein sequence ID" value="ARF11221.1"/>
    <property type="molecule type" value="Genomic_DNA"/>
</dbReference>
<gene>
    <name evidence="2" type="ORF">Klosneuvirus_1_78</name>
</gene>
<organism evidence="2">
    <name type="scientific">Klosneuvirus KNV1</name>
    <dbReference type="NCBI Taxonomy" id="1977640"/>
    <lineage>
        <taxon>Viruses</taxon>
        <taxon>Varidnaviria</taxon>
        <taxon>Bamfordvirae</taxon>
        <taxon>Nucleocytoviricota</taxon>
        <taxon>Megaviricetes</taxon>
        <taxon>Imitervirales</taxon>
        <taxon>Mimiviridae</taxon>
        <taxon>Klosneuvirinae</taxon>
        <taxon>Klosneuvirus</taxon>
    </lineage>
</organism>
<name>A0A1V0SHS8_9VIRU</name>